<evidence type="ECO:0000256" key="1">
    <source>
        <dbReference type="SAM" id="Phobius"/>
    </source>
</evidence>
<protein>
    <submittedName>
        <fullName evidence="2">Uncharacterized protein</fullName>
    </submittedName>
</protein>
<evidence type="ECO:0000313" key="3">
    <source>
        <dbReference type="Proteomes" id="UP000321113"/>
    </source>
</evidence>
<reference evidence="2 3" key="1">
    <citation type="submission" date="2019-07" db="EMBL/GenBank/DDBJ databases">
        <title>Whole genome shotgun sequence of Vibrio superstes NBRC 103154.</title>
        <authorList>
            <person name="Hosoyama A."/>
            <person name="Uohara A."/>
            <person name="Ohji S."/>
            <person name="Ichikawa N."/>
        </authorList>
    </citation>
    <scope>NUCLEOTIDE SEQUENCE [LARGE SCALE GENOMIC DNA]</scope>
    <source>
        <strain evidence="2 3">NBRC 103154</strain>
    </source>
</reference>
<gene>
    <name evidence="2" type="ORF">VSU01S_02260</name>
</gene>
<dbReference type="Proteomes" id="UP000321113">
    <property type="component" value="Unassembled WGS sequence"/>
</dbReference>
<dbReference type="AlphaFoldDB" id="A0A511QL30"/>
<keyword evidence="1" id="KW-0472">Membrane</keyword>
<evidence type="ECO:0000313" key="2">
    <source>
        <dbReference type="EMBL" id="GEM77981.1"/>
    </source>
</evidence>
<dbReference type="EMBL" id="BJXK01000001">
    <property type="protein sequence ID" value="GEM77981.1"/>
    <property type="molecule type" value="Genomic_DNA"/>
</dbReference>
<keyword evidence="1" id="KW-0812">Transmembrane</keyword>
<keyword evidence="1" id="KW-1133">Transmembrane helix</keyword>
<organism evidence="2 3">
    <name type="scientific">Vibrio superstes NBRC 103154</name>
    <dbReference type="NCBI Taxonomy" id="1219062"/>
    <lineage>
        <taxon>Bacteria</taxon>
        <taxon>Pseudomonadati</taxon>
        <taxon>Pseudomonadota</taxon>
        <taxon>Gammaproteobacteria</taxon>
        <taxon>Vibrionales</taxon>
        <taxon>Vibrionaceae</taxon>
        <taxon>Vibrio</taxon>
    </lineage>
</organism>
<feature type="transmembrane region" description="Helical" evidence="1">
    <location>
        <begin position="33"/>
        <end position="53"/>
    </location>
</feature>
<sequence length="83" mass="9029">MFEVTMSKKITLICLALCAFSLVMVYFDILGLIAMGVAVIFLFTAVVHGGLWLSGQDSNPLDAYQDGKKTTARSLTSFFGSKK</sequence>
<comment type="caution">
    <text evidence="2">The sequence shown here is derived from an EMBL/GenBank/DDBJ whole genome shotgun (WGS) entry which is preliminary data.</text>
</comment>
<keyword evidence="3" id="KW-1185">Reference proteome</keyword>
<feature type="transmembrane region" description="Helical" evidence="1">
    <location>
        <begin position="10"/>
        <end position="27"/>
    </location>
</feature>
<proteinExistence type="predicted"/>
<accession>A0A511QL30</accession>
<name>A0A511QL30_9VIBR</name>